<keyword evidence="2" id="KW-0812">Transmembrane</keyword>
<keyword evidence="3" id="KW-0732">Signal</keyword>
<gene>
    <name evidence="4" type="ORF">QYM36_007511</name>
</gene>
<feature type="chain" id="PRO_5041891726" evidence="3">
    <location>
        <begin position="21"/>
        <end position="516"/>
    </location>
</feature>
<accession>A0AA88IH24</accession>
<feature type="transmembrane region" description="Helical" evidence="2">
    <location>
        <begin position="411"/>
        <end position="435"/>
    </location>
</feature>
<dbReference type="PANTHER" id="PTHR11861:SF8">
    <property type="entry name" value="PKD DOMAIN-CONTAINING PROTEIN"/>
    <property type="match status" value="1"/>
</dbReference>
<dbReference type="GO" id="GO:0005886">
    <property type="term" value="C:plasma membrane"/>
    <property type="evidence" value="ECO:0007669"/>
    <property type="project" value="TreeGrafter"/>
</dbReference>
<organism evidence="4 5">
    <name type="scientific">Artemia franciscana</name>
    <name type="common">Brine shrimp</name>
    <name type="synonym">Artemia sanfranciscana</name>
    <dbReference type="NCBI Taxonomy" id="6661"/>
    <lineage>
        <taxon>Eukaryota</taxon>
        <taxon>Metazoa</taxon>
        <taxon>Ecdysozoa</taxon>
        <taxon>Arthropoda</taxon>
        <taxon>Crustacea</taxon>
        <taxon>Branchiopoda</taxon>
        <taxon>Anostraca</taxon>
        <taxon>Artemiidae</taxon>
        <taxon>Artemia</taxon>
    </lineage>
</organism>
<feature type="region of interest" description="Disordered" evidence="1">
    <location>
        <begin position="211"/>
        <end position="236"/>
    </location>
</feature>
<evidence type="ECO:0000313" key="4">
    <source>
        <dbReference type="EMBL" id="KAK2726696.1"/>
    </source>
</evidence>
<keyword evidence="5" id="KW-1185">Reference proteome</keyword>
<keyword evidence="2" id="KW-0472">Membrane</keyword>
<evidence type="ECO:0000313" key="5">
    <source>
        <dbReference type="Proteomes" id="UP001187531"/>
    </source>
</evidence>
<evidence type="ECO:0000256" key="1">
    <source>
        <dbReference type="SAM" id="MobiDB-lite"/>
    </source>
</evidence>
<dbReference type="PANTHER" id="PTHR11861">
    <property type="entry name" value="MELANOCYTE PROTEIN PMEL 17-RELATED"/>
    <property type="match status" value="1"/>
</dbReference>
<evidence type="ECO:0000256" key="2">
    <source>
        <dbReference type="SAM" id="Phobius"/>
    </source>
</evidence>
<dbReference type="InterPro" id="IPR045219">
    <property type="entry name" value="PKAT"/>
</dbReference>
<dbReference type="AlphaFoldDB" id="A0AA88IH24"/>
<protein>
    <submittedName>
        <fullName evidence="4">Uncharacterized protein</fullName>
    </submittedName>
</protein>
<dbReference type="EMBL" id="JAVRJZ010000001">
    <property type="protein sequence ID" value="KAK2726697.1"/>
    <property type="molecule type" value="Genomic_DNA"/>
</dbReference>
<proteinExistence type="predicted"/>
<reference evidence="4" key="1">
    <citation type="submission" date="2023-07" db="EMBL/GenBank/DDBJ databases">
        <title>Chromosome-level genome assembly of Artemia franciscana.</title>
        <authorList>
            <person name="Jo E."/>
        </authorList>
    </citation>
    <scope>NUCLEOTIDE SEQUENCE</scope>
    <source>
        <tissue evidence="4">Whole body</tissue>
    </source>
</reference>
<feature type="compositionally biased region" description="Low complexity" evidence="1">
    <location>
        <begin position="220"/>
        <end position="236"/>
    </location>
</feature>
<feature type="signal peptide" evidence="3">
    <location>
        <begin position="1"/>
        <end position="20"/>
    </location>
</feature>
<sequence>MQVKSSSIVIAGFFLGVVASLQVSLTSNGPVVLDANITFTASITTSSGEKPQGTFCFEFNDRYEGGHRYTSEKSEDTEVQWTISYPSSKYSADIYTMEVTVSRYYSYFPIPIPEGSASTRYSVTNFLNGQLIYLQNGTENAAKCFVKTGIPITFEVQFHDPENYLSKANLTYLWSLSQKDDFIQTDTASLATNFSTPQKYEVQVQVLADFTPPPPPTTPTPITTTSTTTATTSSIPTTSTAKNVTVVTATASAGTSSSPKLVTSNVSSAVTNGRSLRDVSLISSRNDSLSISPDFKYGKFGIALEARDPVSNISIAGKNWLKHGEVYHIDVTCNGSSMFLYCWEIYAGSYNITGNESCSDPNTSKICRISIFHYFRTPGTYTIPLIITNSVSKEIVDIKVNIYEATKKTNLSMFLVPVICTALAVVAMGVGFAFVTKANSGLAVETADFDFGQEEEVAEFMTFIDRLRSELSRYISEMRQQSFLRSFSTVRTNKSSYGSTEQLTQSEVRNDLDLTD</sequence>
<comment type="caution">
    <text evidence="4">The sequence shown here is derived from an EMBL/GenBank/DDBJ whole genome shotgun (WGS) entry which is preliminary data.</text>
</comment>
<name>A0AA88IH24_ARTSF</name>
<keyword evidence="2" id="KW-1133">Transmembrane helix</keyword>
<dbReference type="EMBL" id="JAVRJZ010000001">
    <property type="protein sequence ID" value="KAK2726696.1"/>
    <property type="molecule type" value="Genomic_DNA"/>
</dbReference>
<evidence type="ECO:0000256" key="3">
    <source>
        <dbReference type="SAM" id="SignalP"/>
    </source>
</evidence>
<dbReference type="Proteomes" id="UP001187531">
    <property type="component" value="Unassembled WGS sequence"/>
</dbReference>